<dbReference type="PANTHER" id="PTHR43747">
    <property type="entry name" value="FAD-BINDING PROTEIN"/>
    <property type="match status" value="1"/>
</dbReference>
<dbReference type="InterPro" id="IPR050816">
    <property type="entry name" value="Flavin-dep_Halogenase_NPB"/>
</dbReference>
<feature type="domain" description="FAD-binding" evidence="1">
    <location>
        <begin position="9"/>
        <end position="192"/>
    </location>
</feature>
<name>A0A518KDC5_9BACT</name>
<evidence type="ECO:0000259" key="1">
    <source>
        <dbReference type="Pfam" id="PF01494"/>
    </source>
</evidence>
<proteinExistence type="predicted"/>
<dbReference type="Gene3D" id="3.50.50.60">
    <property type="entry name" value="FAD/NAD(P)-binding domain"/>
    <property type="match status" value="1"/>
</dbReference>
<reference evidence="2 3" key="1">
    <citation type="submission" date="2019-02" db="EMBL/GenBank/DDBJ databases">
        <title>Deep-cultivation of Planctomycetes and their phenomic and genomic characterization uncovers novel biology.</title>
        <authorList>
            <person name="Wiegand S."/>
            <person name="Jogler M."/>
            <person name="Boedeker C."/>
            <person name="Pinto D."/>
            <person name="Vollmers J."/>
            <person name="Rivas-Marin E."/>
            <person name="Kohn T."/>
            <person name="Peeters S.H."/>
            <person name="Heuer A."/>
            <person name="Rast P."/>
            <person name="Oberbeckmann S."/>
            <person name="Bunk B."/>
            <person name="Jeske O."/>
            <person name="Meyerdierks A."/>
            <person name="Storesund J.E."/>
            <person name="Kallscheuer N."/>
            <person name="Luecker S."/>
            <person name="Lage O.M."/>
            <person name="Pohl T."/>
            <person name="Merkel B.J."/>
            <person name="Hornburger P."/>
            <person name="Mueller R.-W."/>
            <person name="Bruemmer F."/>
            <person name="Labrenz M."/>
            <person name="Spormann A.M."/>
            <person name="Op den Camp H."/>
            <person name="Overmann J."/>
            <person name="Amann R."/>
            <person name="Jetten M.S.M."/>
            <person name="Mascher T."/>
            <person name="Medema M.H."/>
            <person name="Devos D.P."/>
            <person name="Kaster A.-K."/>
            <person name="Ovreas L."/>
            <person name="Rohde M."/>
            <person name="Galperin M.Y."/>
            <person name="Jogler C."/>
        </authorList>
    </citation>
    <scope>NUCLEOTIDE SEQUENCE [LARGE SCALE GENOMIC DNA]</scope>
    <source>
        <strain evidence="2 3">Spa11</strain>
    </source>
</reference>
<dbReference type="PANTHER" id="PTHR43747:SF1">
    <property type="entry name" value="SLR1998 PROTEIN"/>
    <property type="match status" value="1"/>
</dbReference>
<gene>
    <name evidence="2" type="ORF">Spa11_39810</name>
</gene>
<dbReference type="Proteomes" id="UP000316426">
    <property type="component" value="Chromosome"/>
</dbReference>
<dbReference type="InterPro" id="IPR036188">
    <property type="entry name" value="FAD/NAD-bd_sf"/>
</dbReference>
<dbReference type="EMBL" id="CP036349">
    <property type="protein sequence ID" value="QDV75759.1"/>
    <property type="molecule type" value="Genomic_DNA"/>
</dbReference>
<evidence type="ECO:0000313" key="3">
    <source>
        <dbReference type="Proteomes" id="UP000316426"/>
    </source>
</evidence>
<sequence>MSPKSDSYDCVVLGGGPAGCTAAGLVAKEGFSTLLVERERMPRHHVGESLMPETYWTFEKLGVLDKLTASRCAKKVGVQFVNSTGHESKPFFFRNHYDHASSETWHVERPEFDQMLFDNATELGAECHDQTRVLEVLFDGDDAATARATGVRLRTADGERTITSRVVIDATGQSSLIANRFALKEMNGHLRKAAIWRHYRGAKRDESGGGVKTLIMHTQDEKCWFWYIPQSNDIVSVGVVGDNDYLLKGRGAPNDVLNQEIANCPVLGGYLEGSEALDDLAVAKEFSYTTKQAAGAGWVLVGDAWGFIDPVYSSGVYFAMKSADMASECVVDALQSGDLSAERLGAWAPTFAEGTKWVRKLVNSFYSGNFRVGKFVQEYPHHAGPLTDLLVGKMFSPDMPALFADLDPWLEKMASAPRTGDEPIMALG</sequence>
<keyword evidence="3" id="KW-1185">Reference proteome</keyword>
<dbReference type="Pfam" id="PF01494">
    <property type="entry name" value="FAD_binding_3"/>
    <property type="match status" value="1"/>
</dbReference>
<dbReference type="SUPFAM" id="SSF51905">
    <property type="entry name" value="FAD/NAD(P)-binding domain"/>
    <property type="match status" value="1"/>
</dbReference>
<protein>
    <recommendedName>
        <fullName evidence="1">FAD-binding domain-containing protein</fullName>
    </recommendedName>
</protein>
<accession>A0A518KDC5</accession>
<dbReference type="RefSeq" id="WP_145115638.1">
    <property type="nucleotide sequence ID" value="NZ_CP036349.1"/>
</dbReference>
<organism evidence="2 3">
    <name type="scientific">Botrimarina mediterranea</name>
    <dbReference type="NCBI Taxonomy" id="2528022"/>
    <lineage>
        <taxon>Bacteria</taxon>
        <taxon>Pseudomonadati</taxon>
        <taxon>Planctomycetota</taxon>
        <taxon>Planctomycetia</taxon>
        <taxon>Pirellulales</taxon>
        <taxon>Lacipirellulaceae</taxon>
        <taxon>Botrimarina</taxon>
    </lineage>
</organism>
<evidence type="ECO:0000313" key="2">
    <source>
        <dbReference type="EMBL" id="QDV75759.1"/>
    </source>
</evidence>
<dbReference type="InterPro" id="IPR002938">
    <property type="entry name" value="FAD-bd"/>
</dbReference>
<dbReference type="AlphaFoldDB" id="A0A518KDC5"/>
<dbReference type="GO" id="GO:0071949">
    <property type="term" value="F:FAD binding"/>
    <property type="evidence" value="ECO:0007669"/>
    <property type="project" value="InterPro"/>
</dbReference>
<dbReference type="KEGG" id="bmei:Spa11_39810"/>